<sequence>MGLSTEDPDHQGERRGDRPDRGDVPGWVLITLMTAGLVVALWALAGEAFTSMFQDAMNKVRGAG</sequence>
<keyword evidence="2" id="KW-0472">Membrane</keyword>
<proteinExistence type="predicted"/>
<gene>
    <name evidence="3" type="ORF">FO013_15535</name>
</gene>
<comment type="caution">
    <text evidence="3">The sequence shown here is derived from an EMBL/GenBank/DDBJ whole genome shotgun (WGS) entry which is preliminary data.</text>
</comment>
<dbReference type="AlphaFoldDB" id="A0A556C9V5"/>
<reference evidence="3 4" key="1">
    <citation type="submission" date="2019-07" db="EMBL/GenBank/DDBJ databases">
        <title>Draft genome sequence of Brevibacterium aurantiacum XU54 isolated from Xinjiang China.</title>
        <authorList>
            <person name="Xu X."/>
        </authorList>
    </citation>
    <scope>NUCLEOTIDE SEQUENCE [LARGE SCALE GENOMIC DNA]</scope>
    <source>
        <strain evidence="3 4">XU54</strain>
    </source>
</reference>
<accession>A0A556C9V5</accession>
<evidence type="ECO:0000256" key="2">
    <source>
        <dbReference type="SAM" id="Phobius"/>
    </source>
</evidence>
<evidence type="ECO:0000313" key="3">
    <source>
        <dbReference type="EMBL" id="TSI14235.1"/>
    </source>
</evidence>
<organism evidence="3 4">
    <name type="scientific">Brevibacterium aurantiacum</name>
    <dbReference type="NCBI Taxonomy" id="273384"/>
    <lineage>
        <taxon>Bacteria</taxon>
        <taxon>Bacillati</taxon>
        <taxon>Actinomycetota</taxon>
        <taxon>Actinomycetes</taxon>
        <taxon>Micrococcales</taxon>
        <taxon>Brevibacteriaceae</taxon>
        <taxon>Brevibacterium</taxon>
    </lineage>
</organism>
<dbReference type="EMBL" id="VLTK01000009">
    <property type="protein sequence ID" value="TSI14235.1"/>
    <property type="molecule type" value="Genomic_DNA"/>
</dbReference>
<feature type="compositionally biased region" description="Basic and acidic residues" evidence="1">
    <location>
        <begin position="7"/>
        <end position="23"/>
    </location>
</feature>
<evidence type="ECO:0000313" key="4">
    <source>
        <dbReference type="Proteomes" id="UP000316406"/>
    </source>
</evidence>
<name>A0A556C9V5_BREAU</name>
<keyword evidence="2" id="KW-0812">Transmembrane</keyword>
<protein>
    <submittedName>
        <fullName evidence="3">Uncharacterized protein</fullName>
    </submittedName>
</protein>
<dbReference type="Proteomes" id="UP000316406">
    <property type="component" value="Unassembled WGS sequence"/>
</dbReference>
<keyword evidence="4" id="KW-1185">Reference proteome</keyword>
<feature type="transmembrane region" description="Helical" evidence="2">
    <location>
        <begin position="24"/>
        <end position="45"/>
    </location>
</feature>
<evidence type="ECO:0000256" key="1">
    <source>
        <dbReference type="SAM" id="MobiDB-lite"/>
    </source>
</evidence>
<feature type="region of interest" description="Disordered" evidence="1">
    <location>
        <begin position="1"/>
        <end position="24"/>
    </location>
</feature>
<keyword evidence="2" id="KW-1133">Transmembrane helix</keyword>